<dbReference type="GO" id="GO:0016301">
    <property type="term" value="F:kinase activity"/>
    <property type="evidence" value="ECO:0007669"/>
    <property type="project" value="InterPro"/>
</dbReference>
<dbReference type="Proteomes" id="UP000254337">
    <property type="component" value="Chromosome"/>
</dbReference>
<dbReference type="Pfam" id="PF02661">
    <property type="entry name" value="Fic"/>
    <property type="match status" value="1"/>
</dbReference>
<dbReference type="NCBIfam" id="TIGR01550">
    <property type="entry name" value="DOC_P1"/>
    <property type="match status" value="1"/>
</dbReference>
<name>A0A346B298_9FIRM</name>
<dbReference type="InterPro" id="IPR003812">
    <property type="entry name" value="Fido"/>
</dbReference>
<dbReference type="EMBL" id="CP029462">
    <property type="protein sequence ID" value="AXL22241.1"/>
    <property type="molecule type" value="Genomic_DNA"/>
</dbReference>
<dbReference type="RefSeq" id="WP_115759908.1">
    <property type="nucleotide sequence ID" value="NZ_CP029462.1"/>
</dbReference>
<dbReference type="InterPro" id="IPR036597">
    <property type="entry name" value="Fido-like_dom_sf"/>
</dbReference>
<proteinExistence type="predicted"/>
<dbReference type="PROSITE" id="PS51459">
    <property type="entry name" value="FIDO"/>
    <property type="match status" value="1"/>
</dbReference>
<protein>
    <submittedName>
        <fullName evidence="2">Type II toxin-antitoxin system death-on-curing family toxin</fullName>
    </submittedName>
</protein>
<dbReference type="InterPro" id="IPR006440">
    <property type="entry name" value="Doc"/>
</dbReference>
<dbReference type="PANTHER" id="PTHR39426:SF1">
    <property type="entry name" value="HOMOLOGY TO DEATH-ON-CURING PROTEIN OF PHAGE P1"/>
    <property type="match status" value="1"/>
</dbReference>
<dbReference type="PANTHER" id="PTHR39426">
    <property type="entry name" value="HOMOLOGY TO DEATH-ON-CURING PROTEIN OF PHAGE P1"/>
    <property type="match status" value="1"/>
</dbReference>
<dbReference type="KEGG" id="meg:DKB62_12085"/>
<reference evidence="2 3" key="1">
    <citation type="submission" date="2018-05" db="EMBL/GenBank/DDBJ databases">
        <title>Complete genome sequence of Megasphaera sp. AJH120T, isolated from the ceca of a chicken.</title>
        <authorList>
            <person name="Maki J."/>
            <person name="Looft T."/>
        </authorList>
    </citation>
    <scope>NUCLEOTIDE SEQUENCE [LARGE SCALE GENOMIC DNA]</scope>
    <source>
        <strain evidence="2 3">AJH120</strain>
    </source>
</reference>
<dbReference type="AlphaFoldDB" id="A0A346B298"/>
<accession>A0A346B298</accession>
<sequence length="103" mass="12024">MFTEIFSQAPFQTFGGQELYPSLLDKAARLCYGLAKNHPFRDGNKRSAVHSMLVFLYINEIELEYTQLELEEMIIAVADNRMSSDELKDWMANLQYKCNTYKK</sequence>
<dbReference type="InterPro" id="IPR053737">
    <property type="entry name" value="Type_II_TA_Toxin"/>
</dbReference>
<dbReference type="SUPFAM" id="SSF140931">
    <property type="entry name" value="Fic-like"/>
    <property type="match status" value="1"/>
</dbReference>
<evidence type="ECO:0000313" key="2">
    <source>
        <dbReference type="EMBL" id="AXL22241.1"/>
    </source>
</evidence>
<organism evidence="2 3">
    <name type="scientific">Megasphaera stantonii</name>
    <dbReference type="NCBI Taxonomy" id="2144175"/>
    <lineage>
        <taxon>Bacteria</taxon>
        <taxon>Bacillati</taxon>
        <taxon>Bacillota</taxon>
        <taxon>Negativicutes</taxon>
        <taxon>Veillonellales</taxon>
        <taxon>Veillonellaceae</taxon>
        <taxon>Megasphaera</taxon>
    </lineage>
</organism>
<feature type="domain" description="Fido" evidence="1">
    <location>
        <begin position="1"/>
        <end position="93"/>
    </location>
</feature>
<evidence type="ECO:0000313" key="3">
    <source>
        <dbReference type="Proteomes" id="UP000254337"/>
    </source>
</evidence>
<dbReference type="Gene3D" id="1.20.120.1870">
    <property type="entry name" value="Fic/DOC protein, Fido domain"/>
    <property type="match status" value="1"/>
</dbReference>
<keyword evidence="3" id="KW-1185">Reference proteome</keyword>
<evidence type="ECO:0000259" key="1">
    <source>
        <dbReference type="PROSITE" id="PS51459"/>
    </source>
</evidence>
<dbReference type="OrthoDB" id="9802752at2"/>
<gene>
    <name evidence="2" type="ORF">DKB62_12085</name>
</gene>